<comment type="caution">
    <text evidence="1">The sequence shown here is derived from an EMBL/GenBank/DDBJ whole genome shotgun (WGS) entry which is preliminary data.</text>
</comment>
<dbReference type="Proteomes" id="UP000293342">
    <property type="component" value="Unassembled WGS sequence"/>
</dbReference>
<accession>A0A4R0JR73</accession>
<evidence type="ECO:0000313" key="2">
    <source>
        <dbReference type="Proteomes" id="UP000293342"/>
    </source>
</evidence>
<protein>
    <submittedName>
        <fullName evidence="1">Uncharacterized protein</fullName>
    </submittedName>
</protein>
<dbReference type="RefSeq" id="WP_131515579.1">
    <property type="nucleotide sequence ID" value="NZ_SJKD01000005.1"/>
</dbReference>
<evidence type="ECO:0000313" key="1">
    <source>
        <dbReference type="EMBL" id="TCC47508.1"/>
    </source>
</evidence>
<proteinExistence type="predicted"/>
<dbReference type="EMBL" id="SJKD01000005">
    <property type="protein sequence ID" value="TCC47508.1"/>
    <property type="molecule type" value="Genomic_DNA"/>
</dbReference>
<sequence length="1730" mass="187420">MSNPNPEPLAEPLSDQFPILLAPLRLETKWTATELLVRAFPDEWAVDVFEPLPTRQEVDAAQRHLIARWLAGHNRGEQLAAWRNLVASTGPGRAAWLMANFPAHNPDDEPRKIRTQRILVVASEEPYPQADRSPATTFWTAVWLAARDSAAVEVARAALVAAVGSARAEAVQARRPAGLGEPAPEVADDVIVAFLRLPSSDVDTRPASWNQAGRARLLPDQLVLLGFRAGAKVVEQSGAALPESLAVTLDPSLPDDEQLRVDADGQLRIPDELRWLLDFDRAVEIGLGFRVPITDQLRAGLERLVVVGVRTGSTPQDTRRQLEGLLLNHFHSSTGLRVVPQGTPTNNTSEASSGGEALDPAVESFDAFFRPHPNVPIELWQRKAADRWLAELLGLDRRTFFPVPGSGTTDQSEVRAMNVALWPATWGYHLKTTLWPIFSGERGRAQVDAIRDFFVRYVSGCGAIPSIQIGRQPYGILPTTAFSRLVWPDEPAEQASSRRGLYRLLGILRDDWEGFAAQVARVGSGGDPHRTLLDILGLHPASVEFDQRYLHSVNDYYNRLYLGGVGPLVLARLREIGFGNVADLLARLGHDAPSDVGLRLITGRHHRLGGPLVDVGPLSETQPVRPSTDDGRNYLRWLADEARVSLEPIRRQDGFTNDRPPRALLYLLSRHAVMLSSHDSALRMRTRATGVDHLTSGHREQPFVHVTEDAAESESRFLTLYSAAPEVTGDPDALLVDHLPTVLGADPDIAELGEQIDAIERLADVPTANLERALVQHLDCCSYRLDAWWLGLAHERLVEQRYRPDFSDYRRGLHLGAYGVLEDVRPRADVPQEVALTGELAEVFTPPGAPPLFAAPDSDGFLHAPSLNQAATAAILRAGYLANASTENPGSLAVDLSSARVRIARSFLEGINSGQSLGALLGYQFERGLHDRYGLAVGVDRFVSALRRVFPLRARRLPSATPPAGTPIEALEARNVVDGLALVRHVTRTGEHRFPFGREIPMDPPPTAVQLAAVNAEVERLLQINDALADLAIAEGVHQVVLGNMDRAAATLNAFAKGGATGGSLPEPAVVESPNSGTGVTHRVAVHLPAGLDPNESPVAGMAMTPRAQADPGINAWLAGLLPPPGSVGCLVSWTDPVTGAARERVVTQAEIGLQPIDLLWIVRPEDPASMAELDDRIIGRLLRSEELRPDVAFSLQYTERVPGGISFFELSALIGHLRQLIVAARPVRPSDLVPPAAVDPVDPAVDEAIDLGRRRPVEVRQRVRDLQGALQAYLADAAAGDLPVDELLARLGDLLAAAGAIGLSRGGWTELAGQRRAIVTDVLAAVAEVVARMSDALTRADARLAEYDVLPPETPSEQRFRLLARIERFLNPEPTAPRPATPEELRAAVVARRARFAERLSDVAAVESLPVATLSGLVEAVREVGPLAGFDAVGLELDSHEARAAAFVGEMVAQATAVELEVAERLRLADDALTAFDAASNGPGRVAAAQNAIHAVLGDDAVATAEFAVPDAMAAEWERVVAAAEAEQLTGHLERDFPIDDWLHGVARVRERMRLWEQVTLLGGAVGSSEPGLLPAQFPYVEGDPWLGLELPADVELADSYVLYTAHYPDRIRPSGTVCAILVDEWTEVIPTPTETTGLAVNVDRPGTQPPQTMLLVTPPQRTGTWVWDDIVAAVNETFDLARLRLVEPAHLEDTPYVHLLPATGMTATRHPITISTDLAANNIRNQNA</sequence>
<gene>
    <name evidence="1" type="ORF">E0H75_22280</name>
</gene>
<reference evidence="1 2" key="1">
    <citation type="submission" date="2019-02" db="EMBL/GenBank/DDBJ databases">
        <title>Kribbella capetownensis sp. nov. and Kribbella speibonae sp. nov., isolated from soil.</title>
        <authorList>
            <person name="Curtis S.M."/>
            <person name="Norton I."/>
            <person name="Everest G.J."/>
            <person name="Meyers P.R."/>
        </authorList>
    </citation>
    <scope>NUCLEOTIDE SEQUENCE [LARGE SCALE GENOMIC DNA]</scope>
    <source>
        <strain evidence="1 2">YM53</strain>
    </source>
</reference>
<name>A0A4R0JR73_9ACTN</name>
<dbReference type="OrthoDB" id="9757728at2"/>
<keyword evidence="2" id="KW-1185">Reference proteome</keyword>
<organism evidence="1 2">
    <name type="scientific">Kribbella capetownensis</name>
    <dbReference type="NCBI Taxonomy" id="1572659"/>
    <lineage>
        <taxon>Bacteria</taxon>
        <taxon>Bacillati</taxon>
        <taxon>Actinomycetota</taxon>
        <taxon>Actinomycetes</taxon>
        <taxon>Propionibacteriales</taxon>
        <taxon>Kribbellaceae</taxon>
        <taxon>Kribbella</taxon>
    </lineage>
</organism>